<sequence length="183" mass="21396">MEIDVIDVNIQQEEKMQLKTFIKHFLSEKRERLLNVLSLEFSKSKLSEIVSPPHVVREISLVDNFWPQTIVDDECEEDLQKEEASFFSRPSVQKYCLMSMSGSYTDFHIDFSGSVYQMERKSGTEDKFLFPYFEKLHWFVASGLLGKLRHCFDNGEPALIHEIAAARQLPKCLLSWLEARRKV</sequence>
<evidence type="ECO:0000313" key="7">
    <source>
        <dbReference type="EMBL" id="VEL29811.1"/>
    </source>
</evidence>
<dbReference type="Gene3D" id="1.20.58.1360">
    <property type="match status" value="1"/>
</dbReference>
<dbReference type="EMBL" id="CAAALY010106438">
    <property type="protein sequence ID" value="VEL29811.1"/>
    <property type="molecule type" value="Genomic_DNA"/>
</dbReference>
<evidence type="ECO:0000256" key="4">
    <source>
        <dbReference type="ARBA" id="ARBA00022964"/>
    </source>
</evidence>
<organism evidence="7 8">
    <name type="scientific">Protopolystoma xenopodis</name>
    <dbReference type="NCBI Taxonomy" id="117903"/>
    <lineage>
        <taxon>Eukaryota</taxon>
        <taxon>Metazoa</taxon>
        <taxon>Spiralia</taxon>
        <taxon>Lophotrochozoa</taxon>
        <taxon>Platyhelminthes</taxon>
        <taxon>Monogenea</taxon>
        <taxon>Polyopisthocotylea</taxon>
        <taxon>Polystomatidea</taxon>
        <taxon>Polystomatidae</taxon>
        <taxon>Protopolystoma</taxon>
    </lineage>
</organism>
<dbReference type="AlphaFoldDB" id="A0A448X750"/>
<dbReference type="GO" id="GO:0006325">
    <property type="term" value="P:chromatin organization"/>
    <property type="evidence" value="ECO:0007669"/>
    <property type="project" value="UniProtKB-KW"/>
</dbReference>
<dbReference type="GO" id="GO:0046872">
    <property type="term" value="F:metal ion binding"/>
    <property type="evidence" value="ECO:0007669"/>
    <property type="project" value="UniProtKB-KW"/>
</dbReference>
<evidence type="ECO:0000313" key="8">
    <source>
        <dbReference type="Proteomes" id="UP000784294"/>
    </source>
</evidence>
<dbReference type="InterPro" id="IPR041070">
    <property type="entry name" value="JHD"/>
</dbReference>
<dbReference type="GO" id="GO:0005634">
    <property type="term" value="C:nucleus"/>
    <property type="evidence" value="ECO:0007669"/>
    <property type="project" value="UniProtKB-SubCell"/>
</dbReference>
<gene>
    <name evidence="7" type="ORF">PXEA_LOCUS23251</name>
</gene>
<dbReference type="SUPFAM" id="SSF51197">
    <property type="entry name" value="Clavaminate synthase-like"/>
    <property type="match status" value="1"/>
</dbReference>
<dbReference type="OrthoDB" id="5876800at2759"/>
<keyword evidence="4" id="KW-0223">Dioxygenase</keyword>
<dbReference type="Gene3D" id="2.60.120.650">
    <property type="entry name" value="Cupin"/>
    <property type="match status" value="1"/>
</dbReference>
<dbReference type="Proteomes" id="UP000784294">
    <property type="component" value="Unassembled WGS sequence"/>
</dbReference>
<keyword evidence="5" id="KW-0539">Nucleus</keyword>
<keyword evidence="4" id="KW-0560">Oxidoreductase</keyword>
<dbReference type="GO" id="GO:0051213">
    <property type="term" value="F:dioxygenase activity"/>
    <property type="evidence" value="ECO:0007669"/>
    <property type="project" value="UniProtKB-KW"/>
</dbReference>
<dbReference type="InterPro" id="IPR050690">
    <property type="entry name" value="JHDM1_Histone_Demethylase"/>
</dbReference>
<accession>A0A448X750</accession>
<dbReference type="Pfam" id="PF17811">
    <property type="entry name" value="JHD"/>
    <property type="match status" value="1"/>
</dbReference>
<evidence type="ECO:0000259" key="6">
    <source>
        <dbReference type="Pfam" id="PF17811"/>
    </source>
</evidence>
<feature type="domain" description="Jumonji helical" evidence="6">
    <location>
        <begin position="114"/>
        <end position="178"/>
    </location>
</feature>
<keyword evidence="3" id="KW-0156">Chromatin regulator</keyword>
<feature type="non-terminal residue" evidence="7">
    <location>
        <position position="1"/>
    </location>
</feature>
<name>A0A448X750_9PLAT</name>
<dbReference type="PANTHER" id="PTHR23123">
    <property type="entry name" value="PHD/F-BOX CONTAINING PROTEIN"/>
    <property type="match status" value="1"/>
</dbReference>
<evidence type="ECO:0000256" key="2">
    <source>
        <dbReference type="ARBA" id="ARBA00022723"/>
    </source>
</evidence>
<keyword evidence="8" id="KW-1185">Reference proteome</keyword>
<evidence type="ECO:0000256" key="5">
    <source>
        <dbReference type="ARBA" id="ARBA00023242"/>
    </source>
</evidence>
<reference evidence="7" key="1">
    <citation type="submission" date="2018-11" db="EMBL/GenBank/DDBJ databases">
        <authorList>
            <consortium name="Pathogen Informatics"/>
        </authorList>
    </citation>
    <scope>NUCLEOTIDE SEQUENCE</scope>
</reference>
<protein>
    <recommendedName>
        <fullName evidence="6">Jumonji helical domain-containing protein</fullName>
    </recommendedName>
</protein>
<evidence type="ECO:0000256" key="1">
    <source>
        <dbReference type="ARBA" id="ARBA00004123"/>
    </source>
</evidence>
<keyword evidence="2" id="KW-0479">Metal-binding</keyword>
<comment type="caution">
    <text evidence="7">The sequence shown here is derived from an EMBL/GenBank/DDBJ whole genome shotgun (WGS) entry which is preliminary data.</text>
</comment>
<proteinExistence type="predicted"/>
<evidence type="ECO:0000256" key="3">
    <source>
        <dbReference type="ARBA" id="ARBA00022853"/>
    </source>
</evidence>
<comment type="subcellular location">
    <subcellularLocation>
        <location evidence="1">Nucleus</location>
    </subcellularLocation>
</comment>